<comment type="caution">
    <text evidence="4">The sequence shown here is derived from an EMBL/GenBank/DDBJ whole genome shotgun (WGS) entry which is preliminary data.</text>
</comment>
<dbReference type="GO" id="GO:0016616">
    <property type="term" value="F:oxidoreductase activity, acting on the CH-OH group of donors, NAD or NADP as acceptor"/>
    <property type="evidence" value="ECO:0007669"/>
    <property type="project" value="UniProtKB-ARBA"/>
</dbReference>
<gene>
    <name evidence="4" type="primary">DHRS11_9</name>
    <name evidence="4" type="ORF">B7P43_G06998</name>
</gene>
<dbReference type="InterPro" id="IPR036291">
    <property type="entry name" value="NAD(P)-bd_dom_sf"/>
</dbReference>
<dbReference type="Proteomes" id="UP000235965">
    <property type="component" value="Unassembled WGS sequence"/>
</dbReference>
<dbReference type="Gene3D" id="3.40.50.720">
    <property type="entry name" value="NAD(P)-binding Rossmann-like Domain"/>
    <property type="match status" value="1"/>
</dbReference>
<accession>A0A2J7PJS3</accession>
<dbReference type="Pfam" id="PF00106">
    <property type="entry name" value="adh_short"/>
    <property type="match status" value="1"/>
</dbReference>
<dbReference type="PROSITE" id="PS00061">
    <property type="entry name" value="ADH_SHORT"/>
    <property type="match status" value="1"/>
</dbReference>
<dbReference type="InterPro" id="IPR020904">
    <property type="entry name" value="Sc_DH/Rdtase_CS"/>
</dbReference>
<proteinExistence type="inferred from homology"/>
<comment type="similarity">
    <text evidence="1 3">Belongs to the short-chain dehydrogenases/reductases (SDR) family.</text>
</comment>
<dbReference type="PANTHER" id="PTHR43115:SF4">
    <property type="entry name" value="DEHYDROGENASE_REDUCTASE SDR FAMILY MEMBER 11"/>
    <property type="match status" value="1"/>
</dbReference>
<keyword evidence="5" id="KW-1185">Reference proteome</keyword>
<keyword evidence="2" id="KW-0560">Oxidoreductase</keyword>
<sequence length="249" mass="27164">MQRWSGRVAVVTGASAGIGAAIAGELVKKGLKVVGLARRVERVEENAKLLRSEPGKLHPLKCDVSNESDVKDAFKWVKSNLGVVDILVNNAGVCDFNNLTDGPPEKWRNIIDINVLGLSMCTREAIQSMREKAVDDGHIININSVLGHGTPVGFFMYAASKHAVTVLTEGLRRELVQQKSKIRVTSISPGGVKTEIAEASGIPKEFLEHYKDNPIMEAKDIADSVMYVLGTPPHVQIHELIIKPVGEEW</sequence>
<reference evidence="4 5" key="1">
    <citation type="submission" date="2017-12" db="EMBL/GenBank/DDBJ databases">
        <title>Hemimetabolous genomes reveal molecular basis of termite eusociality.</title>
        <authorList>
            <person name="Harrison M.C."/>
            <person name="Jongepier E."/>
            <person name="Robertson H.M."/>
            <person name="Arning N."/>
            <person name="Bitard-Feildel T."/>
            <person name="Chao H."/>
            <person name="Childers C.P."/>
            <person name="Dinh H."/>
            <person name="Doddapaneni H."/>
            <person name="Dugan S."/>
            <person name="Gowin J."/>
            <person name="Greiner C."/>
            <person name="Han Y."/>
            <person name="Hu H."/>
            <person name="Hughes D.S.T."/>
            <person name="Huylmans A.-K."/>
            <person name="Kemena C."/>
            <person name="Kremer L.P.M."/>
            <person name="Lee S.L."/>
            <person name="Lopez-Ezquerra A."/>
            <person name="Mallet L."/>
            <person name="Monroy-Kuhn J.M."/>
            <person name="Moser A."/>
            <person name="Murali S.C."/>
            <person name="Muzny D.M."/>
            <person name="Otani S."/>
            <person name="Piulachs M.-D."/>
            <person name="Poelchau M."/>
            <person name="Qu J."/>
            <person name="Schaub F."/>
            <person name="Wada-Katsumata A."/>
            <person name="Worley K.C."/>
            <person name="Xie Q."/>
            <person name="Ylla G."/>
            <person name="Poulsen M."/>
            <person name="Gibbs R.A."/>
            <person name="Schal C."/>
            <person name="Richards S."/>
            <person name="Belles X."/>
            <person name="Korb J."/>
            <person name="Bornberg-Bauer E."/>
        </authorList>
    </citation>
    <scope>NUCLEOTIDE SEQUENCE [LARGE SCALE GENOMIC DNA]</scope>
    <source>
        <tissue evidence="4">Whole body</tissue>
    </source>
</reference>
<organism evidence="4 5">
    <name type="scientific">Cryptotermes secundus</name>
    <dbReference type="NCBI Taxonomy" id="105785"/>
    <lineage>
        <taxon>Eukaryota</taxon>
        <taxon>Metazoa</taxon>
        <taxon>Ecdysozoa</taxon>
        <taxon>Arthropoda</taxon>
        <taxon>Hexapoda</taxon>
        <taxon>Insecta</taxon>
        <taxon>Pterygota</taxon>
        <taxon>Neoptera</taxon>
        <taxon>Polyneoptera</taxon>
        <taxon>Dictyoptera</taxon>
        <taxon>Blattodea</taxon>
        <taxon>Blattoidea</taxon>
        <taxon>Termitoidae</taxon>
        <taxon>Kalotermitidae</taxon>
        <taxon>Cryptotermitinae</taxon>
        <taxon>Cryptotermes</taxon>
    </lineage>
</organism>
<dbReference type="PANTHER" id="PTHR43115">
    <property type="entry name" value="DEHYDROGENASE/REDUCTASE SDR FAMILY MEMBER 11"/>
    <property type="match status" value="1"/>
</dbReference>
<protein>
    <submittedName>
        <fullName evidence="4">Farnesol dehydrogenase</fullName>
    </submittedName>
</protein>
<evidence type="ECO:0000256" key="2">
    <source>
        <dbReference type="ARBA" id="ARBA00023002"/>
    </source>
</evidence>
<dbReference type="InterPro" id="IPR002347">
    <property type="entry name" value="SDR_fam"/>
</dbReference>
<dbReference type="AlphaFoldDB" id="A0A2J7PJS3"/>
<dbReference type="FunFam" id="3.40.50.720:FF:000047">
    <property type="entry name" value="NADP-dependent L-serine/L-allo-threonine dehydrogenase"/>
    <property type="match status" value="1"/>
</dbReference>
<dbReference type="PRINTS" id="PR00081">
    <property type="entry name" value="GDHRDH"/>
</dbReference>
<evidence type="ECO:0000313" key="4">
    <source>
        <dbReference type="EMBL" id="PNF16592.1"/>
    </source>
</evidence>
<name>A0A2J7PJS3_9NEOP</name>
<dbReference type="PRINTS" id="PR00080">
    <property type="entry name" value="SDRFAMILY"/>
</dbReference>
<evidence type="ECO:0000256" key="1">
    <source>
        <dbReference type="ARBA" id="ARBA00006484"/>
    </source>
</evidence>
<dbReference type="EMBL" id="NEVH01024945">
    <property type="protein sequence ID" value="PNF16592.1"/>
    <property type="molecule type" value="Genomic_DNA"/>
</dbReference>
<dbReference type="OrthoDB" id="1933717at2759"/>
<dbReference type="SUPFAM" id="SSF51735">
    <property type="entry name" value="NAD(P)-binding Rossmann-fold domains"/>
    <property type="match status" value="1"/>
</dbReference>
<evidence type="ECO:0000313" key="5">
    <source>
        <dbReference type="Proteomes" id="UP000235965"/>
    </source>
</evidence>
<evidence type="ECO:0000256" key="3">
    <source>
        <dbReference type="RuleBase" id="RU000363"/>
    </source>
</evidence>